<feature type="domain" description="HTH merR-type" evidence="2">
    <location>
        <begin position="2"/>
        <end position="71"/>
    </location>
</feature>
<dbReference type="RefSeq" id="WP_069849946.1">
    <property type="nucleotide sequence ID" value="NZ_CP014859.1"/>
</dbReference>
<evidence type="ECO:0000313" key="4">
    <source>
        <dbReference type="Proteomes" id="UP000095210"/>
    </source>
</evidence>
<dbReference type="Gene3D" id="1.10.1660.10">
    <property type="match status" value="1"/>
</dbReference>
<proteinExistence type="predicted"/>
<dbReference type="GO" id="GO:0003677">
    <property type="term" value="F:DNA binding"/>
    <property type="evidence" value="ECO:0007669"/>
    <property type="project" value="UniProtKB-KW"/>
</dbReference>
<dbReference type="SMART" id="SM00422">
    <property type="entry name" value="HTH_MERR"/>
    <property type="match status" value="1"/>
</dbReference>
<dbReference type="InterPro" id="IPR009061">
    <property type="entry name" value="DNA-bd_dom_put_sf"/>
</dbReference>
<dbReference type="GO" id="GO:0003700">
    <property type="term" value="F:DNA-binding transcription factor activity"/>
    <property type="evidence" value="ECO:0007669"/>
    <property type="project" value="InterPro"/>
</dbReference>
<dbReference type="PANTHER" id="PTHR30204:SF93">
    <property type="entry name" value="HTH MERR-TYPE DOMAIN-CONTAINING PROTEIN"/>
    <property type="match status" value="1"/>
</dbReference>
<evidence type="ECO:0000256" key="1">
    <source>
        <dbReference type="ARBA" id="ARBA00023125"/>
    </source>
</evidence>
<reference evidence="4" key="1">
    <citation type="submission" date="2016-03" db="EMBL/GenBank/DDBJ databases">
        <title>Complete genome sequence of the type strain Actinoalloteichus hymeniacidonis DSM 45092.</title>
        <authorList>
            <person name="Schaffert L."/>
            <person name="Albersmeier A."/>
            <person name="Winkler A."/>
            <person name="Kalinowski J."/>
            <person name="Zotchev S."/>
            <person name="Ruckert C."/>
        </authorList>
    </citation>
    <scope>NUCLEOTIDE SEQUENCE [LARGE SCALE GENOMIC DNA]</scope>
    <source>
        <strain evidence="4">HPA177(T) (DSM 45092(T))</strain>
    </source>
</reference>
<keyword evidence="1" id="KW-0238">DNA-binding</keyword>
<protein>
    <submittedName>
        <fullName evidence="3">Transcriptional regulator</fullName>
    </submittedName>
</protein>
<dbReference type="Proteomes" id="UP000095210">
    <property type="component" value="Chromosome"/>
</dbReference>
<dbReference type="KEGG" id="ahm:TL08_15715"/>
<name>A0AAC9HQY1_9PSEU</name>
<dbReference type="InterPro" id="IPR000551">
    <property type="entry name" value="MerR-type_HTH_dom"/>
</dbReference>
<sequence>MAWSTPQLAELAGTTVKAIRYYHRIGLLEEPARGTNGYKQYQFRHLVRLLRIRRLVDLGVPLSDIATMEESEENTDQALRALDAELAASIQRQQQLRAELALLRRHRVSPDLPAEFASIDIEMSDADRALVMVYSRVLKPSAMAAVRASLANPRTPIEMDFNALPSDAAEEERARVAEHYGTELLQRHRDHPDALNPDQMISGQSTSAKFAIILGLTEVYNPAQLDVLQRIHAILKTNAVISSGHR</sequence>
<dbReference type="PROSITE" id="PS50937">
    <property type="entry name" value="HTH_MERR_2"/>
    <property type="match status" value="1"/>
</dbReference>
<gene>
    <name evidence="3" type="ORF">TL08_15715</name>
</gene>
<accession>A0AAC9HQY1</accession>
<evidence type="ECO:0000313" key="3">
    <source>
        <dbReference type="EMBL" id="AOS63952.1"/>
    </source>
</evidence>
<dbReference type="Pfam" id="PF13411">
    <property type="entry name" value="MerR_1"/>
    <property type="match status" value="1"/>
</dbReference>
<dbReference type="EMBL" id="CP014859">
    <property type="protein sequence ID" value="AOS63952.1"/>
    <property type="molecule type" value="Genomic_DNA"/>
</dbReference>
<keyword evidence="4" id="KW-1185">Reference proteome</keyword>
<evidence type="ECO:0000259" key="2">
    <source>
        <dbReference type="PROSITE" id="PS50937"/>
    </source>
</evidence>
<dbReference type="PANTHER" id="PTHR30204">
    <property type="entry name" value="REDOX-CYCLING DRUG-SENSING TRANSCRIPTIONAL ACTIVATOR SOXR"/>
    <property type="match status" value="1"/>
</dbReference>
<dbReference type="AlphaFoldDB" id="A0AAC9HQY1"/>
<dbReference type="SUPFAM" id="SSF46955">
    <property type="entry name" value="Putative DNA-binding domain"/>
    <property type="match status" value="1"/>
</dbReference>
<organism evidence="3 4">
    <name type="scientific">Actinoalloteichus hymeniacidonis</name>
    <dbReference type="NCBI Taxonomy" id="340345"/>
    <lineage>
        <taxon>Bacteria</taxon>
        <taxon>Bacillati</taxon>
        <taxon>Actinomycetota</taxon>
        <taxon>Actinomycetes</taxon>
        <taxon>Pseudonocardiales</taxon>
        <taxon>Pseudonocardiaceae</taxon>
        <taxon>Actinoalloteichus</taxon>
    </lineage>
</organism>
<dbReference type="InterPro" id="IPR047057">
    <property type="entry name" value="MerR_fam"/>
</dbReference>